<accession>A0ABQ4TMV7</accession>
<dbReference type="PANTHER" id="PTHR46401:SF2">
    <property type="entry name" value="GLYCOSYLTRANSFERASE WBBK-RELATED"/>
    <property type="match status" value="1"/>
</dbReference>
<dbReference type="PANTHER" id="PTHR46401">
    <property type="entry name" value="GLYCOSYLTRANSFERASE WBBK-RELATED"/>
    <property type="match status" value="1"/>
</dbReference>
<reference evidence="4" key="2">
    <citation type="submission" date="2021-08" db="EMBL/GenBank/DDBJ databases">
        <authorList>
            <person name="Tani A."/>
            <person name="Ola A."/>
            <person name="Ogura Y."/>
            <person name="Katsura K."/>
            <person name="Hayashi T."/>
        </authorList>
    </citation>
    <scope>NUCLEOTIDE SEQUENCE</scope>
    <source>
        <strain evidence="4">DSM 23674</strain>
    </source>
</reference>
<dbReference type="SUPFAM" id="SSF53756">
    <property type="entry name" value="UDP-Glycosyltransferase/glycogen phosphorylase"/>
    <property type="match status" value="3"/>
</dbReference>
<evidence type="ECO:0000256" key="1">
    <source>
        <dbReference type="ARBA" id="ARBA00022679"/>
    </source>
</evidence>
<reference evidence="4" key="1">
    <citation type="journal article" date="2021" name="Front. Microbiol.">
        <title>Comprehensive Comparative Genomics and Phenotyping of Methylobacterium Species.</title>
        <authorList>
            <person name="Alessa O."/>
            <person name="Ogura Y."/>
            <person name="Fujitani Y."/>
            <person name="Takami H."/>
            <person name="Hayashi T."/>
            <person name="Sahin N."/>
            <person name="Tani A."/>
        </authorList>
    </citation>
    <scope>NUCLEOTIDE SEQUENCE</scope>
    <source>
        <strain evidence="4">DSM 23674</strain>
    </source>
</reference>
<dbReference type="CDD" id="cd03809">
    <property type="entry name" value="GT4_MtfB-like"/>
    <property type="match status" value="2"/>
</dbReference>
<dbReference type="Pfam" id="PF00534">
    <property type="entry name" value="Glycos_transf_1"/>
    <property type="match status" value="3"/>
</dbReference>
<dbReference type="Proteomes" id="UP001055101">
    <property type="component" value="Unassembled WGS sequence"/>
</dbReference>
<feature type="domain" description="Glycosyltransferase subfamily 4-like N-terminal" evidence="3">
    <location>
        <begin position="18"/>
        <end position="199"/>
    </location>
</feature>
<organism evidence="4 5">
    <name type="scientific">Methylobacterium thuringiense</name>
    <dbReference type="NCBI Taxonomy" id="1003091"/>
    <lineage>
        <taxon>Bacteria</taxon>
        <taxon>Pseudomonadati</taxon>
        <taxon>Pseudomonadota</taxon>
        <taxon>Alphaproteobacteria</taxon>
        <taxon>Hyphomicrobiales</taxon>
        <taxon>Methylobacteriaceae</taxon>
        <taxon>Methylobacterium</taxon>
    </lineage>
</organism>
<dbReference type="EMBL" id="BPRA01000006">
    <property type="protein sequence ID" value="GJE55025.1"/>
    <property type="molecule type" value="Genomic_DNA"/>
</dbReference>
<proteinExistence type="predicted"/>
<dbReference type="InterPro" id="IPR001296">
    <property type="entry name" value="Glyco_trans_1"/>
</dbReference>
<sequence>MKILLDLQGLQSSSRERGIGRLTRQLALAMIAEGGHEFHVLFGEDLSHEIDAVETEFRRLLPPGRIHTFGPYGPTACVHEANVWRARAAALLREARIAQIAPDIVHVGSLFEGFVEDFITSVGLLQGDHATAVTLYDLIPLADPDRYLGSPAYKRHYLRNVQDLKRADLLLSISEYSKREAIDLLQLPEERIAVMFAGVGDHFRPVSLSAPEKGALLGRYGMSRRFVLFVGAADPRKNIKLLVRAYTQLPAALRADLDLVFAGKLVAHEKDAIAAAAERHGVPPEHVIFTGYIADADLIALYGLCDVLVFPSTHEGFGLPPLEAMACGAPVLVADNTSLPEVVGRQDCLFDPFDVESLRERLLFALGNRQWREAMRAYGPQRARMFTWRAAARRALDAFEELHARRMRERAEIRFPERPTLPAPTRRPRIAFVSPLPPDHSGIADYSAELLRELLDHYEIDLVHPDGMTEDPWLAGNCAVRDIAYFERHAGGYDRIVYSFGNSTFHTHMFRLLARFPGTVILHDAFLSNLAIHLMHVAGKPADVIVEEIYASHGITGLRLLADEGYDGVSRELTMSGAIFRNAHGVIVHSDFALGIAEAAFGPTVRPMMTVVPHLRSLPKPGARDVARETLGIPQDAFVIASFGIVDPRKLNLLTAEAFVASGLAADPESRLVFVGPYHEPYAGEVLAAVTGRHPDAVVVFAGRLSDAEYGHYMAAADVAIQLRTESRGETSGATLGAMAYGLPTIATDLGPVAEFPDDCLVKLAPDADAEEVGAVLLRLREDREESRRLGEAARAHLAVAHAPRAIGRRVRDIVEGFATTSGRVGERVLVDAVVDIATETQPSSADLGRLADHVRALYPPPRRRQMFYDVSGVAREDLRTGIERVVRAVLERLIVTPPDGFRIEPVVIRDGIPHYARSFARDRLGLPTGALEDAPVVFGPGDQYLSVDWVPDRLPDAALWLGRFRRAGGTATFVVHDLLPLEMPQYFPDWLEDMDRRWLDTITTCADRLACNSVTTAESVIRLADPEVIAKRASPLEIGWFHLGHDLAVSMPTTGVPEDGEAVLAAMGRRSTFLMVGTVEPRKGHADALDAFDTLWAEGGDVALVVVGKEGWMVQELAERIRGHREYATRLVWLPKVSDEYLDRLYGAATAVVVASHGEGFGLPLVEGAARGTPIIARDLPVFREVGGTSADYFDSRPGGLAAAIRSWLAARQSGRIAAPAPVTHLTWADSTEQLLAVMRGERVYRTLDPDEMSTGRARLIGAAS</sequence>
<dbReference type="CDD" id="cd03801">
    <property type="entry name" value="GT4_PimA-like"/>
    <property type="match status" value="1"/>
</dbReference>
<feature type="domain" description="Glycosyl transferase family 1" evidence="2">
    <location>
        <begin position="626"/>
        <end position="796"/>
    </location>
</feature>
<keyword evidence="5" id="KW-1185">Reference proteome</keyword>
<gene>
    <name evidence="4" type="primary">mshA_6</name>
    <name evidence="4" type="ORF">EKPJFOCH_1512</name>
</gene>
<dbReference type="InterPro" id="IPR028098">
    <property type="entry name" value="Glyco_trans_4-like_N"/>
</dbReference>
<feature type="domain" description="Glycosyl transferase family 1" evidence="2">
    <location>
        <begin position="1070"/>
        <end position="1190"/>
    </location>
</feature>
<comment type="caution">
    <text evidence="4">The sequence shown here is derived from an EMBL/GenBank/DDBJ whole genome shotgun (WGS) entry which is preliminary data.</text>
</comment>
<dbReference type="Gene3D" id="3.40.50.2000">
    <property type="entry name" value="Glycogen Phosphorylase B"/>
    <property type="match status" value="5"/>
</dbReference>
<keyword evidence="1" id="KW-0808">Transferase</keyword>
<evidence type="ECO:0000313" key="4">
    <source>
        <dbReference type="EMBL" id="GJE55025.1"/>
    </source>
</evidence>
<feature type="domain" description="Glycosyl transferase family 1" evidence="2">
    <location>
        <begin position="224"/>
        <end position="381"/>
    </location>
</feature>
<evidence type="ECO:0000313" key="5">
    <source>
        <dbReference type="Proteomes" id="UP001055101"/>
    </source>
</evidence>
<dbReference type="Pfam" id="PF13439">
    <property type="entry name" value="Glyco_transf_4"/>
    <property type="match status" value="1"/>
</dbReference>
<protein>
    <submittedName>
        <fullName evidence="4">D-inositol-3-phosphate glycosyltransferase</fullName>
    </submittedName>
</protein>
<name>A0ABQ4TMV7_9HYPH</name>
<evidence type="ECO:0000259" key="2">
    <source>
        <dbReference type="Pfam" id="PF00534"/>
    </source>
</evidence>
<dbReference type="RefSeq" id="WP_238231427.1">
    <property type="nucleotide sequence ID" value="NZ_BPRA01000006.1"/>
</dbReference>
<evidence type="ECO:0000259" key="3">
    <source>
        <dbReference type="Pfam" id="PF13439"/>
    </source>
</evidence>